<sequence>MNEDAERKKIYLAGPEVFLPDEKEIGQRKKELCAAYGFRGLFPFDNEVPLSDPEASLLIYRANLGLLREADCGIFNLTPFRGPSADVGTVFELGLLAGLGTPAFGYSNERASLLERMRRDGQAAFDESALVWRDASGLSIEDFGNADNLMLDACLAEQGRPLVRTQAGAGHRFTDLAGFELCLELARDYFVSAPSQRTAVRAF</sequence>
<dbReference type="GO" id="GO:0009159">
    <property type="term" value="P:deoxyribonucleoside monophosphate catabolic process"/>
    <property type="evidence" value="ECO:0007669"/>
    <property type="project" value="TreeGrafter"/>
</dbReference>
<organism evidence="1 2">
    <name type="scientific">Methylocella silvestris</name>
    <dbReference type="NCBI Taxonomy" id="199596"/>
    <lineage>
        <taxon>Bacteria</taxon>
        <taxon>Pseudomonadati</taxon>
        <taxon>Pseudomonadota</taxon>
        <taxon>Alphaproteobacteria</taxon>
        <taxon>Hyphomicrobiales</taxon>
        <taxon>Beijerinckiaceae</taxon>
        <taxon>Methylocella</taxon>
    </lineage>
</organism>
<proteinExistence type="predicted"/>
<dbReference type="AlphaFoldDB" id="A0A2J7TG87"/>
<dbReference type="GO" id="GO:0070694">
    <property type="term" value="F:5-hydroxymethyl-dUMP N-hydrolase activity"/>
    <property type="evidence" value="ECO:0007669"/>
    <property type="project" value="TreeGrafter"/>
</dbReference>
<gene>
    <name evidence="1" type="ORF">CR492_11820</name>
</gene>
<dbReference type="Gene3D" id="3.40.50.450">
    <property type="match status" value="1"/>
</dbReference>
<reference evidence="1 2" key="1">
    <citation type="submission" date="2017-10" db="EMBL/GenBank/DDBJ databases">
        <title>Genome announcement of Methylocella silvestris TVC from permafrost.</title>
        <authorList>
            <person name="Wang J."/>
            <person name="Geng K."/>
            <person name="Ul-Haque F."/>
            <person name="Crombie A.T."/>
            <person name="Street L.E."/>
            <person name="Wookey P.A."/>
            <person name="Murrell J.C."/>
            <person name="Pratscher J."/>
        </authorList>
    </citation>
    <scope>NUCLEOTIDE SEQUENCE [LARGE SCALE GENOMIC DNA]</scope>
    <source>
        <strain evidence="1 2">TVC</strain>
    </source>
</reference>
<dbReference type="OrthoDB" id="9795789at2"/>
<keyword evidence="1" id="KW-0808">Transferase</keyword>
<dbReference type="PANTHER" id="PTHR15364:SF0">
    <property type="entry name" value="2'-DEOXYNUCLEOSIDE 5'-PHOSPHATE N-HYDROLASE 1"/>
    <property type="match status" value="1"/>
</dbReference>
<dbReference type="InterPro" id="IPR007710">
    <property type="entry name" value="Nucleoside_deoxyribTrfase"/>
</dbReference>
<protein>
    <submittedName>
        <fullName evidence="1">Nucleoside 2-deoxyribosyltransferase</fullName>
    </submittedName>
</protein>
<dbReference type="SUPFAM" id="SSF52309">
    <property type="entry name" value="N-(deoxy)ribosyltransferase-like"/>
    <property type="match status" value="1"/>
</dbReference>
<name>A0A2J7TG87_METSI</name>
<dbReference type="Pfam" id="PF05014">
    <property type="entry name" value="Nuc_deoxyrib_tr"/>
    <property type="match status" value="1"/>
</dbReference>
<accession>A0A2J7TG87</accession>
<dbReference type="Proteomes" id="UP000236286">
    <property type="component" value="Unassembled WGS sequence"/>
</dbReference>
<dbReference type="EMBL" id="PDZR01000012">
    <property type="protein sequence ID" value="PNG25791.1"/>
    <property type="molecule type" value="Genomic_DNA"/>
</dbReference>
<evidence type="ECO:0000313" key="1">
    <source>
        <dbReference type="EMBL" id="PNG25791.1"/>
    </source>
</evidence>
<dbReference type="GO" id="GO:0016740">
    <property type="term" value="F:transferase activity"/>
    <property type="evidence" value="ECO:0007669"/>
    <property type="project" value="UniProtKB-KW"/>
</dbReference>
<dbReference type="PANTHER" id="PTHR15364">
    <property type="entry name" value="2'-DEOXYNUCLEOSIDE 5'-PHOSPHATE N-HYDROLASE 1"/>
    <property type="match status" value="1"/>
</dbReference>
<comment type="caution">
    <text evidence="1">The sequence shown here is derived from an EMBL/GenBank/DDBJ whole genome shotgun (WGS) entry which is preliminary data.</text>
</comment>
<evidence type="ECO:0000313" key="2">
    <source>
        <dbReference type="Proteomes" id="UP000236286"/>
    </source>
</evidence>
<dbReference type="InterPro" id="IPR051239">
    <property type="entry name" value="2'-dNMP_N-hydrolase"/>
</dbReference>
<dbReference type="RefSeq" id="WP_102843943.1">
    <property type="nucleotide sequence ID" value="NZ_PDZR01000012.1"/>
</dbReference>